<dbReference type="PANTHER" id="PTHR23501">
    <property type="entry name" value="MAJOR FACILITATOR SUPERFAMILY"/>
    <property type="match status" value="1"/>
</dbReference>
<dbReference type="Gene3D" id="1.20.1250.20">
    <property type="entry name" value="MFS general substrate transporter like domains"/>
    <property type="match status" value="2"/>
</dbReference>
<dbReference type="Pfam" id="PF07690">
    <property type="entry name" value="MFS_1"/>
    <property type="match status" value="1"/>
</dbReference>
<feature type="domain" description="Major facilitator superfamily (MFS) profile" evidence="7">
    <location>
        <begin position="41"/>
        <end position="559"/>
    </location>
</feature>
<evidence type="ECO:0000256" key="3">
    <source>
        <dbReference type="ARBA" id="ARBA00022989"/>
    </source>
</evidence>
<sequence>MADDAVRSQHSELDNANVGLIVTPSREDDSHLLTGKKLSVAFAAMLLALLLIALDQTILSTALPRIASDFNAFSQQGWVAASFVLTQTAFILFFAQVLRVYPAKHVLIVSVVIFEVGSALSGAAQDVNTLIGGRALSGVGAAGILTGILQVMAQATRLEDRPTLFSLFESWLDHWAAPSRTTSPGGGASTSTYPSCVSRICHLPLAKSSQGGLSIVAIILLVDAPPPLGSEGYDRSSKTMLRRTAALDWIGAALSLGAITSLVLGLQWGGNEKAWNGADVIVCLVLSPVLTAAFIFWERYMGDRAMVPLAIFKRGLSIYSICCFAIFNRFIYLIFTYVRFVPVALVGQPLTSFHTIYYQAGRRHSATQSGVDLLPLMLSVVISIVVSGQLVGRYGRYWPYLVGGPMVGAVGAGLMYTVTASASNGVVIGYQILVGICIGTTLQNILFAMQAEFDDTPKLISQATGMVNFCQFLGGTIGLAIAEAAFSSELVRNLRMYAPDAPFAAIQQSPLSMYSVVPDAMVPNVVLAYVKSLSIVYIIGVPANVLSLGFALFISNINIKKKRETETERNVPRGDNVASGERLTTSDGQPPITEKTGLRRSS</sequence>
<feature type="transmembrane region" description="Helical" evidence="6">
    <location>
        <begin position="318"/>
        <end position="340"/>
    </location>
</feature>
<evidence type="ECO:0000256" key="5">
    <source>
        <dbReference type="SAM" id="MobiDB-lite"/>
    </source>
</evidence>
<keyword evidence="4 6" id="KW-0472">Membrane</keyword>
<evidence type="ECO:0000256" key="6">
    <source>
        <dbReference type="SAM" id="Phobius"/>
    </source>
</evidence>
<dbReference type="OrthoDB" id="10021397at2759"/>
<evidence type="ECO:0000259" key="7">
    <source>
        <dbReference type="PROSITE" id="PS50850"/>
    </source>
</evidence>
<reference evidence="8 9" key="1">
    <citation type="submission" date="2018-06" db="EMBL/GenBank/DDBJ databases">
        <title>Complete Genomes of Monosporascus.</title>
        <authorList>
            <person name="Robinson A.J."/>
            <person name="Natvig D.O."/>
        </authorList>
    </citation>
    <scope>NUCLEOTIDE SEQUENCE [LARGE SCALE GENOMIC DNA]</scope>
    <source>
        <strain evidence="8 9">CBS 110550</strain>
    </source>
</reference>
<feature type="transmembrane region" description="Helical" evidence="6">
    <location>
        <begin position="135"/>
        <end position="153"/>
    </location>
</feature>
<dbReference type="Proteomes" id="UP000293360">
    <property type="component" value="Unassembled WGS sequence"/>
</dbReference>
<dbReference type="EMBL" id="QJNU01000156">
    <property type="protein sequence ID" value="RYP05781.1"/>
    <property type="molecule type" value="Genomic_DNA"/>
</dbReference>
<feature type="transmembrane region" description="Helical" evidence="6">
    <location>
        <begin position="245"/>
        <end position="268"/>
    </location>
</feature>
<feature type="transmembrane region" description="Helical" evidence="6">
    <location>
        <begin position="38"/>
        <end position="58"/>
    </location>
</feature>
<accession>A0A4Q4TG13</accession>
<evidence type="ECO:0000256" key="2">
    <source>
        <dbReference type="ARBA" id="ARBA00022692"/>
    </source>
</evidence>
<gene>
    <name evidence="8" type="ORF">DL764_003550</name>
</gene>
<evidence type="ECO:0000256" key="4">
    <source>
        <dbReference type="ARBA" id="ARBA00023136"/>
    </source>
</evidence>
<feature type="transmembrane region" description="Helical" evidence="6">
    <location>
        <begin position="459"/>
        <end position="482"/>
    </location>
</feature>
<evidence type="ECO:0000313" key="9">
    <source>
        <dbReference type="Proteomes" id="UP000293360"/>
    </source>
</evidence>
<name>A0A4Q4TG13_9PEZI</name>
<evidence type="ECO:0000313" key="8">
    <source>
        <dbReference type="EMBL" id="RYP05781.1"/>
    </source>
</evidence>
<proteinExistence type="predicted"/>
<dbReference type="GO" id="GO:0005886">
    <property type="term" value="C:plasma membrane"/>
    <property type="evidence" value="ECO:0007669"/>
    <property type="project" value="TreeGrafter"/>
</dbReference>
<dbReference type="InterPro" id="IPR036259">
    <property type="entry name" value="MFS_trans_sf"/>
</dbReference>
<comment type="caution">
    <text evidence="8">The sequence shown here is derived from an EMBL/GenBank/DDBJ whole genome shotgun (WGS) entry which is preliminary data.</text>
</comment>
<feature type="transmembrane region" description="Helical" evidence="6">
    <location>
        <begin position="428"/>
        <end position="447"/>
    </location>
</feature>
<protein>
    <recommendedName>
        <fullName evidence="7">Major facilitator superfamily (MFS) profile domain-containing protein</fullName>
    </recommendedName>
</protein>
<dbReference type="InterPro" id="IPR011701">
    <property type="entry name" value="MFS"/>
</dbReference>
<dbReference type="GO" id="GO:0022857">
    <property type="term" value="F:transmembrane transporter activity"/>
    <property type="evidence" value="ECO:0007669"/>
    <property type="project" value="InterPro"/>
</dbReference>
<feature type="transmembrane region" description="Helical" evidence="6">
    <location>
        <begin position="373"/>
        <end position="391"/>
    </location>
</feature>
<dbReference type="SUPFAM" id="SSF103473">
    <property type="entry name" value="MFS general substrate transporter"/>
    <property type="match status" value="2"/>
</dbReference>
<keyword evidence="2 6" id="KW-0812">Transmembrane</keyword>
<dbReference type="AlphaFoldDB" id="A0A4Q4TG13"/>
<feature type="transmembrane region" description="Helical" evidence="6">
    <location>
        <begin position="274"/>
        <end position="297"/>
    </location>
</feature>
<dbReference type="PANTHER" id="PTHR23501:SF198">
    <property type="entry name" value="AZOLE RESISTANCE PROTEIN 1-RELATED"/>
    <property type="match status" value="1"/>
</dbReference>
<feature type="transmembrane region" description="Helical" evidence="6">
    <location>
        <begin position="105"/>
        <end position="123"/>
    </location>
</feature>
<evidence type="ECO:0000256" key="1">
    <source>
        <dbReference type="ARBA" id="ARBA00004141"/>
    </source>
</evidence>
<dbReference type="PROSITE" id="PS50850">
    <property type="entry name" value="MFS"/>
    <property type="match status" value="1"/>
</dbReference>
<keyword evidence="9" id="KW-1185">Reference proteome</keyword>
<feature type="transmembrane region" description="Helical" evidence="6">
    <location>
        <begin position="78"/>
        <end position="98"/>
    </location>
</feature>
<keyword evidence="3 6" id="KW-1133">Transmembrane helix</keyword>
<comment type="subcellular location">
    <subcellularLocation>
        <location evidence="1">Membrane</location>
        <topology evidence="1">Multi-pass membrane protein</topology>
    </subcellularLocation>
</comment>
<organism evidence="8 9">
    <name type="scientific">Monosporascus ibericus</name>
    <dbReference type="NCBI Taxonomy" id="155417"/>
    <lineage>
        <taxon>Eukaryota</taxon>
        <taxon>Fungi</taxon>
        <taxon>Dikarya</taxon>
        <taxon>Ascomycota</taxon>
        <taxon>Pezizomycotina</taxon>
        <taxon>Sordariomycetes</taxon>
        <taxon>Xylariomycetidae</taxon>
        <taxon>Xylariales</taxon>
        <taxon>Xylariales incertae sedis</taxon>
        <taxon>Monosporascus</taxon>
    </lineage>
</organism>
<feature type="region of interest" description="Disordered" evidence="5">
    <location>
        <begin position="564"/>
        <end position="602"/>
    </location>
</feature>
<feature type="transmembrane region" description="Helical" evidence="6">
    <location>
        <begin position="535"/>
        <end position="554"/>
    </location>
</feature>
<dbReference type="InterPro" id="IPR020846">
    <property type="entry name" value="MFS_dom"/>
</dbReference>
<feature type="transmembrane region" description="Helical" evidence="6">
    <location>
        <begin position="398"/>
        <end position="416"/>
    </location>
</feature>